<dbReference type="PANTHER" id="PTHR45816:SF4">
    <property type="entry name" value="RYR_IP3R HOMOLOGY ASSOCIATED DOMAIN-CONTAINING PROTEIN"/>
    <property type="match status" value="1"/>
</dbReference>
<evidence type="ECO:0000313" key="4">
    <source>
        <dbReference type="Proteomes" id="UP000663868"/>
    </source>
</evidence>
<dbReference type="InterPro" id="IPR015925">
    <property type="entry name" value="Ryanodine_IP3_receptor"/>
</dbReference>
<gene>
    <name evidence="3" type="ORF">KXQ929_LOCUS42963</name>
</gene>
<sequence>IEDNDDFDDLIFTPKSAMISSFLSPGMSSRKPSLTPPTDENFTIDQPSDTSFQPLLNNNQNFQDTDSPQTLVPSIGASLMLPQFNQARNSTAGSDLLDFHSHSRRHKLAFELRIMQPILRFLQLLCENHNPDFQNYLRLQDNNKTNYNLVCETLKFLDAICGSQTGLLGLLGNYINEDNVELINQALNTLTEYCQGPCHDNQDAIVNHESNGIDIIIAIVLNDITPLNQKNYDLVLELKDNASKLLLAVMESRDDSTNAERILRNITPVSQLLDVACQIYARGKQEESEVTKDENPEESLEEEVNENSDNVAQTVGHNMYILAYQLSRHHRELEVLMKHRTLNDEALSYYHKHTAEIEIIRHD</sequence>
<dbReference type="GO" id="GO:0006816">
    <property type="term" value="P:calcium ion transport"/>
    <property type="evidence" value="ECO:0007669"/>
    <property type="project" value="InterPro"/>
</dbReference>
<protein>
    <recommendedName>
        <fullName evidence="2">RyR/IP3R Homology associated domain-containing protein</fullName>
    </recommendedName>
</protein>
<accession>A0A820EX53</accession>
<dbReference type="SUPFAM" id="SSF48371">
    <property type="entry name" value="ARM repeat"/>
    <property type="match status" value="1"/>
</dbReference>
<evidence type="ECO:0000259" key="2">
    <source>
        <dbReference type="Pfam" id="PF08454"/>
    </source>
</evidence>
<organism evidence="3 4">
    <name type="scientific">Adineta steineri</name>
    <dbReference type="NCBI Taxonomy" id="433720"/>
    <lineage>
        <taxon>Eukaryota</taxon>
        <taxon>Metazoa</taxon>
        <taxon>Spiralia</taxon>
        <taxon>Gnathifera</taxon>
        <taxon>Rotifera</taxon>
        <taxon>Eurotatoria</taxon>
        <taxon>Bdelloidea</taxon>
        <taxon>Adinetida</taxon>
        <taxon>Adinetidae</taxon>
        <taxon>Adineta</taxon>
    </lineage>
</organism>
<dbReference type="Proteomes" id="UP000663868">
    <property type="component" value="Unassembled WGS sequence"/>
</dbReference>
<feature type="non-terminal residue" evidence="3">
    <location>
        <position position="363"/>
    </location>
</feature>
<comment type="caution">
    <text evidence="3">The sequence shown here is derived from an EMBL/GenBank/DDBJ whole genome shotgun (WGS) entry which is preliminary data.</text>
</comment>
<dbReference type="InterPro" id="IPR016024">
    <property type="entry name" value="ARM-type_fold"/>
</dbReference>
<dbReference type="EMBL" id="CAJOBB010010974">
    <property type="protein sequence ID" value="CAF4253927.1"/>
    <property type="molecule type" value="Genomic_DNA"/>
</dbReference>
<reference evidence="3" key="1">
    <citation type="submission" date="2021-02" db="EMBL/GenBank/DDBJ databases">
        <authorList>
            <person name="Nowell W R."/>
        </authorList>
    </citation>
    <scope>NUCLEOTIDE SEQUENCE</scope>
</reference>
<feature type="domain" description="RyR/IP3R Homology associated" evidence="2">
    <location>
        <begin position="112"/>
        <end position="219"/>
    </location>
</feature>
<feature type="region of interest" description="Disordered" evidence="1">
    <location>
        <begin position="284"/>
        <end position="309"/>
    </location>
</feature>
<feature type="non-terminal residue" evidence="3">
    <location>
        <position position="1"/>
    </location>
</feature>
<dbReference type="Pfam" id="PF08454">
    <property type="entry name" value="RIH_assoc"/>
    <property type="match status" value="1"/>
</dbReference>
<dbReference type="InterPro" id="IPR013662">
    <property type="entry name" value="RIH_assoc-dom"/>
</dbReference>
<dbReference type="AlphaFoldDB" id="A0A820EX53"/>
<dbReference type="PANTHER" id="PTHR45816">
    <property type="entry name" value="MIR DOMAIN-CONTAINING PROTEIN"/>
    <property type="match status" value="1"/>
</dbReference>
<name>A0A820EX53_9BILA</name>
<feature type="compositionally biased region" description="Basic and acidic residues" evidence="1">
    <location>
        <begin position="284"/>
        <end position="294"/>
    </location>
</feature>
<feature type="compositionally biased region" description="Acidic residues" evidence="1">
    <location>
        <begin position="295"/>
        <end position="306"/>
    </location>
</feature>
<evidence type="ECO:0000256" key="1">
    <source>
        <dbReference type="SAM" id="MobiDB-lite"/>
    </source>
</evidence>
<evidence type="ECO:0000313" key="3">
    <source>
        <dbReference type="EMBL" id="CAF4253927.1"/>
    </source>
</evidence>
<proteinExistence type="predicted"/>